<dbReference type="AlphaFoldDB" id="A0AAV6VE32"/>
<dbReference type="Pfam" id="PF00839">
    <property type="entry name" value="Cys_rich_FGFR"/>
    <property type="match status" value="15"/>
</dbReference>
<dbReference type="InterPro" id="IPR017873">
    <property type="entry name" value="Cys-rich_GLG1_repeat_euk"/>
</dbReference>
<accession>A0AAV6VE32</accession>
<dbReference type="InterPro" id="IPR001893">
    <property type="entry name" value="Cys-rich_GLG1_repeat"/>
</dbReference>
<sequence>MFYITVLALLAAIFSLNADPLKPNDNSVLNFGKARSKLSTASPPKIKLSDTPECADDIRHLCANSVLSNNFAVLDCLQNDKQKEDSDLSPQCHHLVWTFKRNLTVDNRFVSTAKHMCKKFLDTQKECEPLEGEKGQLLSCLMDYVENATEPECRSFLTKMGALIFSDYRLIYNFVEECKNDIDKLQCGRLTTDSEDPHSQGETIECLSKQTDKLSPSCRHEILRIAELQGDDFHLDRPLYFACRDDRERFCSRVEAGEGKVYRCLMRHKGERGMSQACREKLFQRERLVVHDYKISRGLAKACRENIKIYHCRDETSDRREIRLAQILLCLENALHKGYPVAGECQAEMLEHRQTLMENYQLTPELTAACEKDVHHFCGKRLELGGKTLHCLMDHAKPSRVDGGRISDSCRRELEHLLKQSDVGDDWRVDPVLQEACQPVVDAVCDQEKPGEGRVMSCLMKHFDSKHMSEDCKEKLLQIQYFVARDFKLDPILYKRCRKEAEEHCHAKKEWHDKPSKMDPERGPIVLPCLYRYAYHPDKNVQLSRECLYEVRRVMRQRAVSVDLMPDIEEPCLLDLTKFCNENVDKGEEMLCLQKNLKDLTQGCQNAVSNYTEEESEHLELNYPLFFSCSSVLHKHCNDLMAKEVDQGDLIQCLILHKNEPEMKNNPKCRVSVEHFQLLSLKNYRFSYKFKEACKKDVLHLCKNVKTKPEVISCLSGIVTNDTVFEKTQRVSRDCRQQLKFELFERDENIKLDPVLNAACAEDQKRFCSTVRQEEAQTLECLKNHQKELSPKCHKTIFNREKEEMQDNSIDYALISTCKPMIKKYCSDSEMTQILDCLKEKRDDIGMERACRKIIIKRMVEQNSDYRLNPRLKQACVRDIPKFCSLVIAENKDSTEMEGKVIGCLKQQYRKNRKLSRLCENEVVRLMRDVALDYNLDPQLVQACSTDIQKRCSEEPNIEECLKIKFQKKELESADCRREIARLIFEGKADIQSDPLLYRLCVADIKHFCSDIPAGHGRQLSCLLTILEGDTPSSSLTDECKTMLAKRVEMFEYAAQVAPAETMEDLIHQVVSSPSRNYFVVVIMGLLLGIFIGGLFCGRVTKRVSSSVKNK</sequence>
<dbReference type="InterPro" id="IPR039728">
    <property type="entry name" value="GLG1"/>
</dbReference>
<keyword evidence="7" id="KW-0325">Glycoprotein</keyword>
<feature type="repeat" description="Cys-rich GLG1" evidence="8">
    <location>
        <begin position="542"/>
        <end position="601"/>
    </location>
</feature>
<evidence type="ECO:0000256" key="10">
    <source>
        <dbReference type="SAM" id="SignalP"/>
    </source>
</evidence>
<protein>
    <recommendedName>
        <fullName evidence="13">Golgi apparatus protein 1</fullName>
    </recommendedName>
</protein>
<comment type="subcellular location">
    <subcellularLocation>
        <location evidence="1">Membrane</location>
        <topology evidence="1">Single-pass type I membrane protein</topology>
    </subcellularLocation>
</comment>
<evidence type="ECO:0000256" key="2">
    <source>
        <dbReference type="ARBA" id="ARBA00022692"/>
    </source>
</evidence>
<feature type="transmembrane region" description="Helical" evidence="9">
    <location>
        <begin position="1078"/>
        <end position="1101"/>
    </location>
</feature>
<dbReference type="PANTHER" id="PTHR11884:SF1">
    <property type="entry name" value="GOLGI APPARATUS PROTEIN 1"/>
    <property type="match status" value="1"/>
</dbReference>
<keyword evidence="4" id="KW-0677">Repeat</keyword>
<keyword evidence="5 9" id="KW-1133">Transmembrane helix</keyword>
<dbReference type="GO" id="GO:0000139">
    <property type="term" value="C:Golgi membrane"/>
    <property type="evidence" value="ECO:0007669"/>
    <property type="project" value="InterPro"/>
</dbReference>
<keyword evidence="3 10" id="KW-0732">Signal</keyword>
<evidence type="ECO:0000256" key="4">
    <source>
        <dbReference type="ARBA" id="ARBA00022737"/>
    </source>
</evidence>
<dbReference type="PROSITE" id="PS51289">
    <property type="entry name" value="GLG1_C_RICH"/>
    <property type="match status" value="8"/>
</dbReference>
<evidence type="ECO:0000256" key="3">
    <source>
        <dbReference type="ARBA" id="ARBA00022729"/>
    </source>
</evidence>
<feature type="repeat" description="Cys-rich GLG1" evidence="8">
    <location>
        <begin position="664"/>
        <end position="723"/>
    </location>
</feature>
<proteinExistence type="predicted"/>
<evidence type="ECO:0000313" key="11">
    <source>
        <dbReference type="EMBL" id="KAG8194282.1"/>
    </source>
</evidence>
<comment type="caution">
    <text evidence="11">The sequence shown here is derived from an EMBL/GenBank/DDBJ whole genome shotgun (WGS) entry which is preliminary data.</text>
</comment>
<organism evidence="11 12">
    <name type="scientific">Oedothorax gibbosus</name>
    <dbReference type="NCBI Taxonomy" id="931172"/>
    <lineage>
        <taxon>Eukaryota</taxon>
        <taxon>Metazoa</taxon>
        <taxon>Ecdysozoa</taxon>
        <taxon>Arthropoda</taxon>
        <taxon>Chelicerata</taxon>
        <taxon>Arachnida</taxon>
        <taxon>Araneae</taxon>
        <taxon>Araneomorphae</taxon>
        <taxon>Entelegynae</taxon>
        <taxon>Araneoidea</taxon>
        <taxon>Linyphiidae</taxon>
        <taxon>Erigoninae</taxon>
        <taxon>Oedothorax</taxon>
    </lineage>
</organism>
<feature type="repeat" description="Cys-rich GLG1" evidence="8">
    <location>
        <begin position="405"/>
        <end position="467"/>
    </location>
</feature>
<feature type="repeat" description="Cys-rich GLG1" evidence="8">
    <location>
        <begin position="971"/>
        <end position="1031"/>
    </location>
</feature>
<name>A0AAV6VE32_9ARAC</name>
<feature type="repeat" description="Cys-rich GLG1" evidence="8">
    <location>
        <begin position="340"/>
        <end position="400"/>
    </location>
</feature>
<evidence type="ECO:0000256" key="8">
    <source>
        <dbReference type="PROSITE-ProRule" id="PRU00622"/>
    </source>
</evidence>
<feature type="repeat" description="Cys-rich GLG1" evidence="8">
    <location>
        <begin position="788"/>
        <end position="846"/>
    </location>
</feature>
<dbReference type="EMBL" id="JAFNEN010000105">
    <property type="protein sequence ID" value="KAG8194282.1"/>
    <property type="molecule type" value="Genomic_DNA"/>
</dbReference>
<keyword evidence="12" id="KW-1185">Reference proteome</keyword>
<evidence type="ECO:0000256" key="7">
    <source>
        <dbReference type="ARBA" id="ARBA00023180"/>
    </source>
</evidence>
<evidence type="ECO:0000256" key="1">
    <source>
        <dbReference type="ARBA" id="ARBA00004479"/>
    </source>
</evidence>
<dbReference type="GO" id="GO:0017134">
    <property type="term" value="F:fibroblast growth factor binding"/>
    <property type="evidence" value="ECO:0007669"/>
    <property type="project" value="TreeGrafter"/>
</dbReference>
<feature type="chain" id="PRO_5043428680" description="Golgi apparatus protein 1" evidence="10">
    <location>
        <begin position="19"/>
        <end position="1111"/>
    </location>
</feature>
<evidence type="ECO:0000256" key="5">
    <source>
        <dbReference type="ARBA" id="ARBA00022989"/>
    </source>
</evidence>
<feature type="repeat" description="Cys-rich GLG1" evidence="8">
    <location>
        <begin position="914"/>
        <end position="970"/>
    </location>
</feature>
<keyword evidence="2 9" id="KW-0812">Transmembrane</keyword>
<gene>
    <name evidence="11" type="ORF">JTE90_004514</name>
</gene>
<dbReference type="Proteomes" id="UP000827092">
    <property type="component" value="Unassembled WGS sequence"/>
</dbReference>
<feature type="repeat" description="Cys-rich GLG1" evidence="8">
    <location>
        <begin position="213"/>
        <end position="273"/>
    </location>
</feature>
<evidence type="ECO:0000256" key="9">
    <source>
        <dbReference type="SAM" id="Phobius"/>
    </source>
</evidence>
<evidence type="ECO:0000313" key="12">
    <source>
        <dbReference type="Proteomes" id="UP000827092"/>
    </source>
</evidence>
<reference evidence="11 12" key="1">
    <citation type="journal article" date="2022" name="Nat. Ecol. Evol.">
        <title>A masculinizing supergene underlies an exaggerated male reproductive morph in a spider.</title>
        <authorList>
            <person name="Hendrickx F."/>
            <person name="De Corte Z."/>
            <person name="Sonet G."/>
            <person name="Van Belleghem S.M."/>
            <person name="Kostlbacher S."/>
            <person name="Vangestel C."/>
        </authorList>
    </citation>
    <scope>NUCLEOTIDE SEQUENCE [LARGE SCALE GENOMIC DNA]</scope>
    <source>
        <strain evidence="11">W744_W776</strain>
    </source>
</reference>
<feature type="signal peptide" evidence="10">
    <location>
        <begin position="1"/>
        <end position="18"/>
    </location>
</feature>
<keyword evidence="6 9" id="KW-0472">Membrane</keyword>
<dbReference type="PANTHER" id="PTHR11884">
    <property type="entry name" value="SELECTIN LIGAND RELATED"/>
    <property type="match status" value="1"/>
</dbReference>
<evidence type="ECO:0000256" key="6">
    <source>
        <dbReference type="ARBA" id="ARBA00023136"/>
    </source>
</evidence>
<evidence type="ECO:0008006" key="13">
    <source>
        <dbReference type="Google" id="ProtNLM"/>
    </source>
</evidence>